<evidence type="ECO:0000313" key="4">
    <source>
        <dbReference type="EMBL" id="MBB6209423.1"/>
    </source>
</evidence>
<dbReference type="SUPFAM" id="SSF53639">
    <property type="entry name" value="AraD/HMP-PK domain-like"/>
    <property type="match status" value="1"/>
</dbReference>
<name>A0A7W9ZDC0_NOVIT</name>
<reference evidence="4 5" key="1">
    <citation type="submission" date="2020-08" db="EMBL/GenBank/DDBJ databases">
        <title>Genomic Encyclopedia of Type Strains, Phase IV (KMG-IV): sequencing the most valuable type-strain genomes for metagenomic binning, comparative biology and taxonomic classification.</title>
        <authorList>
            <person name="Goeker M."/>
        </authorList>
    </citation>
    <scope>NUCLEOTIDE SEQUENCE [LARGE SCALE GENOMIC DNA]</scope>
    <source>
        <strain evidence="4 5">DSM 11590</strain>
    </source>
</reference>
<dbReference type="InterPro" id="IPR050197">
    <property type="entry name" value="Aldolase_class_II_sugar_metab"/>
</dbReference>
<dbReference type="Proteomes" id="UP000544872">
    <property type="component" value="Unassembled WGS sequence"/>
</dbReference>
<dbReference type="InterPro" id="IPR036409">
    <property type="entry name" value="Aldolase_II/adducin_N_sf"/>
</dbReference>
<sequence>MENEAHLRAEVIKTARSLTDLGLNKGTAGNVSVRCDDGFLVTPSGMPAAALAPQDIVWIGFDGRVEGTRAPSSEWRFHHDLLIGRDDLGAVIHTHAPFCTTLAVMGRGIPAFHYMIAVAGGSDIRCAPYATFGTPELSAGAVEAMHGRKACLLGQHGMIAAGETLTKALKLTVEVEELAQVYWQALQIGEPPVLPEEEMQRVLEKFKTYGTVQPAR</sequence>
<dbReference type="Gene3D" id="3.40.225.10">
    <property type="entry name" value="Class II aldolase/adducin N-terminal domain"/>
    <property type="match status" value="1"/>
</dbReference>
<dbReference type="PANTHER" id="PTHR22789">
    <property type="entry name" value="FUCULOSE PHOSPHATE ALDOLASE"/>
    <property type="match status" value="1"/>
</dbReference>
<keyword evidence="1" id="KW-0479">Metal-binding</keyword>
<evidence type="ECO:0000256" key="1">
    <source>
        <dbReference type="ARBA" id="ARBA00022723"/>
    </source>
</evidence>
<dbReference type="GO" id="GO:0019323">
    <property type="term" value="P:pentose catabolic process"/>
    <property type="evidence" value="ECO:0007669"/>
    <property type="project" value="TreeGrafter"/>
</dbReference>
<dbReference type="GO" id="GO:0008738">
    <property type="term" value="F:L-fuculose-phosphate aldolase activity"/>
    <property type="evidence" value="ECO:0007669"/>
    <property type="project" value="UniProtKB-EC"/>
</dbReference>
<keyword evidence="2 4" id="KW-0456">Lyase</keyword>
<gene>
    <name evidence="4" type="ORF">FHS48_000825</name>
</gene>
<dbReference type="EMBL" id="JACIIX010000002">
    <property type="protein sequence ID" value="MBB6209423.1"/>
    <property type="molecule type" value="Genomic_DNA"/>
</dbReference>
<dbReference type="Pfam" id="PF00596">
    <property type="entry name" value="Aldolase_II"/>
    <property type="match status" value="1"/>
</dbReference>
<dbReference type="AlphaFoldDB" id="A0A7W9ZDC0"/>
<comment type="caution">
    <text evidence="4">The sequence shown here is derived from an EMBL/GenBank/DDBJ whole genome shotgun (WGS) entry which is preliminary data.</text>
</comment>
<organism evidence="4 5">
    <name type="scientific">Novispirillum itersonii</name>
    <name type="common">Aquaspirillum itersonii</name>
    <dbReference type="NCBI Taxonomy" id="189"/>
    <lineage>
        <taxon>Bacteria</taxon>
        <taxon>Pseudomonadati</taxon>
        <taxon>Pseudomonadota</taxon>
        <taxon>Alphaproteobacteria</taxon>
        <taxon>Rhodospirillales</taxon>
        <taxon>Novispirillaceae</taxon>
        <taxon>Novispirillum</taxon>
    </lineage>
</organism>
<dbReference type="PANTHER" id="PTHR22789:SF0">
    <property type="entry name" value="3-OXO-TETRONATE 4-PHOSPHATE DECARBOXYLASE-RELATED"/>
    <property type="match status" value="1"/>
</dbReference>
<dbReference type="GO" id="GO:0005829">
    <property type="term" value="C:cytosol"/>
    <property type="evidence" value="ECO:0007669"/>
    <property type="project" value="TreeGrafter"/>
</dbReference>
<proteinExistence type="predicted"/>
<dbReference type="InterPro" id="IPR001303">
    <property type="entry name" value="Aldolase_II/adducin_N"/>
</dbReference>
<dbReference type="EC" id="4.1.2.17" evidence="4"/>
<keyword evidence="5" id="KW-1185">Reference proteome</keyword>
<evidence type="ECO:0000256" key="2">
    <source>
        <dbReference type="ARBA" id="ARBA00023239"/>
    </source>
</evidence>
<protein>
    <submittedName>
        <fullName evidence="4">L-fuculose-phosphate aldolase</fullName>
        <ecNumber evidence="4">4.1.2.17</ecNumber>
    </submittedName>
</protein>
<dbReference type="RefSeq" id="WP_184261691.1">
    <property type="nucleotide sequence ID" value="NZ_JACIIX010000002.1"/>
</dbReference>
<dbReference type="SMART" id="SM01007">
    <property type="entry name" value="Aldolase_II"/>
    <property type="match status" value="1"/>
</dbReference>
<dbReference type="GO" id="GO:0046872">
    <property type="term" value="F:metal ion binding"/>
    <property type="evidence" value="ECO:0007669"/>
    <property type="project" value="UniProtKB-KW"/>
</dbReference>
<accession>A0A7W9ZDC0</accession>
<evidence type="ECO:0000259" key="3">
    <source>
        <dbReference type="SMART" id="SM01007"/>
    </source>
</evidence>
<evidence type="ECO:0000313" key="5">
    <source>
        <dbReference type="Proteomes" id="UP000544872"/>
    </source>
</evidence>
<feature type="domain" description="Class II aldolase/adducin N-terminal" evidence="3">
    <location>
        <begin position="9"/>
        <end position="183"/>
    </location>
</feature>